<dbReference type="PROSITE" id="PS50011">
    <property type="entry name" value="PROTEIN_KINASE_DOM"/>
    <property type="match status" value="1"/>
</dbReference>
<dbReference type="PANTHER" id="PTHR44329">
    <property type="entry name" value="SERINE/THREONINE-PROTEIN KINASE TNNI3K-RELATED"/>
    <property type="match status" value="1"/>
</dbReference>
<dbReference type="SUPFAM" id="SSF56112">
    <property type="entry name" value="Protein kinase-like (PK-like)"/>
    <property type="match status" value="1"/>
</dbReference>
<sequence length="392" mass="44128">MTSKRHVRRVTLTSKKNWWMVELDDEQESANPPITPYADEAPPHEHQHIPFVSNPYTSYETARTPGPSIPAFPPPNNPLSIFSFPTPTTYSAPPNPTHNLAPFEAGSASELFKCVVKKPNVVQLEINGEMQSNANDVMTQFLAELRVYTTVTRHRNITAFLGCIENVGMALEFIDGRTLWAVVRERPELMRSKKIDYHNQLLDGLTHLHSFNLSHGDLSLLNVQVTHSSDTIKLLDFGRSVSAESTYASPLENLAEPPPLQPPVRPPPASRFAHKLPHVPSVVLPPPSPPRQVEQIHPGTRPFSAPEVLRGECQDARLADAYSFGMILVCLDRCDLVDIKPWVQRKDVLPPGFLDGLLVFRARCEQYLKKWDCGRRRLLKEDMMDIDVQMDG</sequence>
<dbReference type="STRING" id="599839.J4G0J6"/>
<accession>J4G0J6</accession>
<evidence type="ECO:0000313" key="2">
    <source>
        <dbReference type="EMBL" id="CCL98678.1"/>
    </source>
</evidence>
<dbReference type="Proteomes" id="UP000006352">
    <property type="component" value="Unassembled WGS sequence"/>
</dbReference>
<gene>
    <name evidence="2" type="ORF">FIBRA_00680</name>
</gene>
<dbReference type="GO" id="GO:0004674">
    <property type="term" value="F:protein serine/threonine kinase activity"/>
    <property type="evidence" value="ECO:0007669"/>
    <property type="project" value="TreeGrafter"/>
</dbReference>
<dbReference type="InterPro" id="IPR051681">
    <property type="entry name" value="Ser/Thr_Kinases-Pseudokinases"/>
</dbReference>
<evidence type="ECO:0000313" key="3">
    <source>
        <dbReference type="Proteomes" id="UP000006352"/>
    </source>
</evidence>
<keyword evidence="3" id="KW-1185">Reference proteome</keyword>
<dbReference type="Gene3D" id="1.10.510.10">
    <property type="entry name" value="Transferase(Phosphotransferase) domain 1"/>
    <property type="match status" value="1"/>
</dbReference>
<dbReference type="InParanoid" id="J4G0J6"/>
<protein>
    <recommendedName>
        <fullName evidence="1">Protein kinase domain-containing protein</fullName>
    </recommendedName>
</protein>
<dbReference type="InterPro" id="IPR011009">
    <property type="entry name" value="Kinase-like_dom_sf"/>
</dbReference>
<dbReference type="SMART" id="SM00220">
    <property type="entry name" value="S_TKc"/>
    <property type="match status" value="1"/>
</dbReference>
<name>J4G0J6_9APHY</name>
<dbReference type="OrthoDB" id="1668230at2759"/>
<dbReference type="HOGENOM" id="CLU_704058_0_0_1"/>
<dbReference type="InterPro" id="IPR000719">
    <property type="entry name" value="Prot_kinase_dom"/>
</dbReference>
<dbReference type="RefSeq" id="XP_012177961.1">
    <property type="nucleotide sequence ID" value="XM_012322571.1"/>
</dbReference>
<evidence type="ECO:0000259" key="1">
    <source>
        <dbReference type="PROSITE" id="PS50011"/>
    </source>
</evidence>
<reference evidence="2 3" key="1">
    <citation type="journal article" date="2012" name="Appl. Environ. Microbiol.">
        <title>Short-read sequencing for genomic analysis of the brown rot fungus Fibroporia radiculosa.</title>
        <authorList>
            <person name="Tang J.D."/>
            <person name="Perkins A.D."/>
            <person name="Sonstegard T.S."/>
            <person name="Schroeder S.G."/>
            <person name="Burgess S.C."/>
            <person name="Diehl S.V."/>
        </authorList>
    </citation>
    <scope>NUCLEOTIDE SEQUENCE [LARGE SCALE GENOMIC DNA]</scope>
    <source>
        <strain evidence="2 3">TFFH 294</strain>
    </source>
</reference>
<feature type="domain" description="Protein kinase" evidence="1">
    <location>
        <begin position="97"/>
        <end position="392"/>
    </location>
</feature>
<dbReference type="GeneID" id="24093589"/>
<dbReference type="Pfam" id="PF00069">
    <property type="entry name" value="Pkinase"/>
    <property type="match status" value="1"/>
</dbReference>
<dbReference type="EMBL" id="HE796896">
    <property type="protein sequence ID" value="CCL98678.1"/>
    <property type="molecule type" value="Genomic_DNA"/>
</dbReference>
<dbReference type="AlphaFoldDB" id="J4G0J6"/>
<dbReference type="GO" id="GO:0005524">
    <property type="term" value="F:ATP binding"/>
    <property type="evidence" value="ECO:0007669"/>
    <property type="project" value="InterPro"/>
</dbReference>
<organism evidence="2 3">
    <name type="scientific">Fibroporia radiculosa</name>
    <dbReference type="NCBI Taxonomy" id="599839"/>
    <lineage>
        <taxon>Eukaryota</taxon>
        <taxon>Fungi</taxon>
        <taxon>Dikarya</taxon>
        <taxon>Basidiomycota</taxon>
        <taxon>Agaricomycotina</taxon>
        <taxon>Agaricomycetes</taxon>
        <taxon>Polyporales</taxon>
        <taxon>Fibroporiaceae</taxon>
        <taxon>Fibroporia</taxon>
    </lineage>
</organism>
<proteinExistence type="predicted"/>